<dbReference type="EMBL" id="CP081303">
    <property type="protein sequence ID" value="QZE14787.1"/>
    <property type="molecule type" value="Genomic_DNA"/>
</dbReference>
<sequence>MLENILQQTVLFKGIDNTDITCILEQSRHKRTKFTKGSLIAHAGDSIEDLIIILDGSLEGAMLDLAGNKLKIEQLNAPMLIAAAFVYGKKNKFPVNLMAKTDGELFRIEKRSFTKLLTSYDKLLINYLNIISNKAQFLSEKITFLSFKTIRQKLAFFLLKKGQETVTIQESQSALAELFGVTRPSLARTIGELSSLGIISWERKQVTIHNVTALQNILMD</sequence>
<accession>A0AC61NPW8</accession>
<keyword evidence="2" id="KW-1185">Reference proteome</keyword>
<dbReference type="Proteomes" id="UP000826212">
    <property type="component" value="Chromosome"/>
</dbReference>
<protein>
    <submittedName>
        <fullName evidence="1">Crp/Fnr family transcriptional regulator</fullName>
    </submittedName>
</protein>
<gene>
    <name evidence="1" type="ORF">K4L44_02695</name>
</gene>
<name>A0AC61NPW8_9BACT</name>
<evidence type="ECO:0000313" key="2">
    <source>
        <dbReference type="Proteomes" id="UP000826212"/>
    </source>
</evidence>
<evidence type="ECO:0000313" key="1">
    <source>
        <dbReference type="EMBL" id="QZE14787.1"/>
    </source>
</evidence>
<reference evidence="1" key="1">
    <citation type="submission" date="2021-08" db="EMBL/GenBank/DDBJ databases">
        <title>Novel anaerobic bacterium isolated from sea squirt in East Sea, Republic of Korea.</title>
        <authorList>
            <person name="Nguyen T.H."/>
            <person name="Li Z."/>
            <person name="Lee Y.-J."/>
            <person name="Ko J."/>
            <person name="Kim S.-G."/>
        </authorList>
    </citation>
    <scope>NUCLEOTIDE SEQUENCE</scope>
    <source>
        <strain evidence="1">KCTC 25031</strain>
    </source>
</reference>
<proteinExistence type="predicted"/>
<organism evidence="1 2">
    <name type="scientific">Halosquirtibacter laminarini</name>
    <dbReference type="NCBI Taxonomy" id="3374600"/>
    <lineage>
        <taxon>Bacteria</taxon>
        <taxon>Pseudomonadati</taxon>
        <taxon>Bacteroidota</taxon>
        <taxon>Bacteroidia</taxon>
        <taxon>Marinilabiliales</taxon>
        <taxon>Prolixibacteraceae</taxon>
        <taxon>Halosquirtibacter</taxon>
    </lineage>
</organism>